<name>A0ABU9GZA8_9GAMM</name>
<dbReference type="EMBL" id="JBAKAW010000005">
    <property type="protein sequence ID" value="MEL0654771.1"/>
    <property type="molecule type" value="Genomic_DNA"/>
</dbReference>
<dbReference type="InterPro" id="IPR027417">
    <property type="entry name" value="P-loop_NTPase"/>
</dbReference>
<proteinExistence type="predicted"/>
<evidence type="ECO:0000313" key="1">
    <source>
        <dbReference type="EMBL" id="MEL0654771.1"/>
    </source>
</evidence>
<keyword evidence="2" id="KW-1185">Reference proteome</keyword>
<gene>
    <name evidence="1" type="ORF">V6257_07015</name>
</gene>
<sequence>MSKNVTQQIIDNLNEDSFPAIQLLSGKWGCGKTYLAKRSIVPMLEDRYDQAHYISLYGVSSLDDFRDKLVSLSYFNSKNSINNSSMIKNVIGNVAKGFGDRGATLALANSLAQPIKQKLLSKISNCAFVIDDLERVSSKTLASEVLGECLNLVENNINVAMLVLANEEHIEDKSILEKTFNNKVILTSSPDEIFGVIRKQYGRHLDDATSASAKEVISRLKISNYRIVLRAMQRFVPIKAQIEILHDVDKKSALSNVINQVFAITYAHYEYGASFDEICQESTRHSSDKDKMFDSEDAPKNAVESAEERLACLRLENIRRCIQSPTGNVTPALVSYCLNITTMPDELTKNFNLPIQGKLLDRIKSFAFYDLTDEQFEEAVKETKEFLFGSTVEPKHFYDWFTALNAYIFLIKNKHIQENINGEYERAKAMVENSKALKPVSPHRYQEMSLQNMHPLVDELYHFAKPLNDKLSIGIKQSELQKKFLACWSTASSEIYQNYDMKPFLHLFDAKEVCKAFESWKLLDIIVFGQFIESRYTVSNIREYLQDEFEFVRQLKEHLELKVPSMSASRLKGSLNLLIEDYLDKGVKFIEKAESYNRD</sequence>
<protein>
    <submittedName>
        <fullName evidence="1">P-loop NTPase fold protein</fullName>
    </submittedName>
</protein>
<dbReference type="SUPFAM" id="SSF52540">
    <property type="entry name" value="P-loop containing nucleoside triphosphate hydrolases"/>
    <property type="match status" value="1"/>
</dbReference>
<comment type="caution">
    <text evidence="1">The sequence shown here is derived from an EMBL/GenBank/DDBJ whole genome shotgun (WGS) entry which is preliminary data.</text>
</comment>
<organism evidence="1 2">
    <name type="scientific">Pseudoalteromonas issachenkonii</name>
    <dbReference type="NCBI Taxonomy" id="152297"/>
    <lineage>
        <taxon>Bacteria</taxon>
        <taxon>Pseudomonadati</taxon>
        <taxon>Pseudomonadota</taxon>
        <taxon>Gammaproteobacteria</taxon>
        <taxon>Alteromonadales</taxon>
        <taxon>Pseudoalteromonadaceae</taxon>
        <taxon>Pseudoalteromonas</taxon>
    </lineage>
</organism>
<reference evidence="1 2" key="1">
    <citation type="submission" date="2024-02" db="EMBL/GenBank/DDBJ databases">
        <title>Bacteria isolated from the canopy kelp, Nereocystis luetkeana.</title>
        <authorList>
            <person name="Pfister C.A."/>
            <person name="Younker I.T."/>
            <person name="Light S.H."/>
        </authorList>
    </citation>
    <scope>NUCLEOTIDE SEQUENCE [LARGE SCALE GENOMIC DNA]</scope>
    <source>
        <strain evidence="1 2">TI.1.03</strain>
    </source>
</reference>
<evidence type="ECO:0000313" key="2">
    <source>
        <dbReference type="Proteomes" id="UP001371391"/>
    </source>
</evidence>
<dbReference type="RefSeq" id="WP_341602113.1">
    <property type="nucleotide sequence ID" value="NZ_JBAKAW010000005.1"/>
</dbReference>
<dbReference type="Gene3D" id="3.40.50.300">
    <property type="entry name" value="P-loop containing nucleotide triphosphate hydrolases"/>
    <property type="match status" value="1"/>
</dbReference>
<accession>A0ABU9GZA8</accession>
<dbReference type="Proteomes" id="UP001371391">
    <property type="component" value="Unassembled WGS sequence"/>
</dbReference>